<comment type="caution">
    <text evidence="1">The sequence shown here is derived from an EMBL/GenBank/DDBJ whole genome shotgun (WGS) entry which is preliminary data.</text>
</comment>
<evidence type="ECO:0000313" key="1">
    <source>
        <dbReference type="EMBL" id="KAK6732630.1"/>
    </source>
</evidence>
<protein>
    <submittedName>
        <fullName evidence="1">Uncharacterized protein</fullName>
    </submittedName>
</protein>
<proteinExistence type="predicted"/>
<dbReference type="EMBL" id="JAVFWL010000002">
    <property type="protein sequence ID" value="KAK6732630.1"/>
    <property type="molecule type" value="Genomic_DNA"/>
</dbReference>
<name>A0ABR1C5B9_NECAM</name>
<reference evidence="1 2" key="1">
    <citation type="submission" date="2023-08" db="EMBL/GenBank/DDBJ databases">
        <title>A Necator americanus chromosomal reference genome.</title>
        <authorList>
            <person name="Ilik V."/>
            <person name="Petrzelkova K.J."/>
            <person name="Pardy F."/>
            <person name="Fuh T."/>
            <person name="Niatou-Singa F.S."/>
            <person name="Gouil Q."/>
            <person name="Baker L."/>
            <person name="Ritchie M.E."/>
            <person name="Jex A.R."/>
            <person name="Gazzola D."/>
            <person name="Li H."/>
            <person name="Toshio Fujiwara R."/>
            <person name="Zhan B."/>
            <person name="Aroian R.V."/>
            <person name="Pafco B."/>
            <person name="Schwarz E.M."/>
        </authorList>
    </citation>
    <scope>NUCLEOTIDE SEQUENCE [LARGE SCALE GENOMIC DNA]</scope>
    <source>
        <strain evidence="1 2">Aroian</strain>
        <tissue evidence="1">Whole animal</tissue>
    </source>
</reference>
<dbReference type="Proteomes" id="UP001303046">
    <property type="component" value="Unassembled WGS sequence"/>
</dbReference>
<gene>
    <name evidence="1" type="primary">Necator_chrII.g4576</name>
    <name evidence="1" type="ORF">RB195_016784</name>
</gene>
<sequence length="72" mass="8371">MKELVFVCYFIDRANCVVWPDFSTTSSLSKALIDPRFLISCISYQTPPLSFPKLDIVRRPSSKNFKHEQQTE</sequence>
<accession>A0ABR1C5B9</accession>
<organism evidence="1 2">
    <name type="scientific">Necator americanus</name>
    <name type="common">Human hookworm</name>
    <dbReference type="NCBI Taxonomy" id="51031"/>
    <lineage>
        <taxon>Eukaryota</taxon>
        <taxon>Metazoa</taxon>
        <taxon>Ecdysozoa</taxon>
        <taxon>Nematoda</taxon>
        <taxon>Chromadorea</taxon>
        <taxon>Rhabditida</taxon>
        <taxon>Rhabditina</taxon>
        <taxon>Rhabditomorpha</taxon>
        <taxon>Strongyloidea</taxon>
        <taxon>Ancylostomatidae</taxon>
        <taxon>Bunostominae</taxon>
        <taxon>Necator</taxon>
    </lineage>
</organism>
<keyword evidence="2" id="KW-1185">Reference proteome</keyword>
<evidence type="ECO:0000313" key="2">
    <source>
        <dbReference type="Proteomes" id="UP001303046"/>
    </source>
</evidence>